<dbReference type="EMBL" id="MT143887">
    <property type="protein sequence ID" value="QJB04633.1"/>
    <property type="molecule type" value="Genomic_DNA"/>
</dbReference>
<evidence type="ECO:0000313" key="2">
    <source>
        <dbReference type="EMBL" id="QJB04633.1"/>
    </source>
</evidence>
<accession>A0A6M3LZP2</accession>
<organism evidence="1">
    <name type="scientific">viral metagenome</name>
    <dbReference type="NCBI Taxonomy" id="1070528"/>
    <lineage>
        <taxon>unclassified sequences</taxon>
        <taxon>metagenomes</taxon>
        <taxon>organismal metagenomes</taxon>
    </lineage>
</organism>
<reference evidence="1" key="1">
    <citation type="submission" date="2020-03" db="EMBL/GenBank/DDBJ databases">
        <title>The deep terrestrial virosphere.</title>
        <authorList>
            <person name="Holmfeldt K."/>
            <person name="Nilsson E."/>
            <person name="Simone D."/>
            <person name="Lopez-Fernandez M."/>
            <person name="Wu X."/>
            <person name="de Brujin I."/>
            <person name="Lundin D."/>
            <person name="Andersson A."/>
            <person name="Bertilsson S."/>
            <person name="Dopson M."/>
        </authorList>
    </citation>
    <scope>NUCLEOTIDE SEQUENCE</scope>
    <source>
        <strain evidence="1">MM171A00291</strain>
        <strain evidence="2">MM171B00223</strain>
    </source>
</reference>
<proteinExistence type="predicted"/>
<evidence type="ECO:0000313" key="1">
    <source>
        <dbReference type="EMBL" id="QJB00738.1"/>
    </source>
</evidence>
<gene>
    <name evidence="1" type="ORF">MM171A00291_0046</name>
    <name evidence="2" type="ORF">MM171B00223_0010</name>
</gene>
<sequence length="119" mass="13374">MILTDNVNTFTDTHADERADPIWNSNIQVTIGGVVKQQADSQRLRITYKGRLTQAQLKSLSDILANFSQTLYYTPGRALYDRTTAAQMRVTAEAPQIEQRAYNGGIVFYVTIVFEEVIG</sequence>
<dbReference type="EMBL" id="MT143699">
    <property type="protein sequence ID" value="QJB00738.1"/>
    <property type="molecule type" value="Genomic_DNA"/>
</dbReference>
<protein>
    <submittedName>
        <fullName evidence="1">Uncharacterized protein</fullName>
    </submittedName>
</protein>
<dbReference type="AlphaFoldDB" id="A0A6M3LZP2"/>
<name>A0A6M3LZP2_9ZZZZ</name>